<protein>
    <submittedName>
        <fullName evidence="11">Energy transducer TonB</fullName>
    </submittedName>
</protein>
<dbReference type="InterPro" id="IPR051045">
    <property type="entry name" value="TonB-dependent_transducer"/>
</dbReference>
<feature type="domain" description="TonB C-terminal" evidence="10">
    <location>
        <begin position="65"/>
        <end position="133"/>
    </location>
</feature>
<comment type="similarity">
    <text evidence="2">Belongs to the TonB family.</text>
</comment>
<keyword evidence="5" id="KW-0997">Cell inner membrane</keyword>
<dbReference type="Proteomes" id="UP000250557">
    <property type="component" value="Chromosome"/>
</dbReference>
<evidence type="ECO:0000256" key="7">
    <source>
        <dbReference type="ARBA" id="ARBA00022927"/>
    </source>
</evidence>
<dbReference type="EMBL" id="CP043451">
    <property type="protein sequence ID" value="QEM04300.1"/>
    <property type="molecule type" value="Genomic_DNA"/>
</dbReference>
<evidence type="ECO:0000259" key="10">
    <source>
        <dbReference type="Pfam" id="PF03544"/>
    </source>
</evidence>
<evidence type="ECO:0000256" key="2">
    <source>
        <dbReference type="ARBA" id="ARBA00006555"/>
    </source>
</evidence>
<keyword evidence="8" id="KW-1133">Transmembrane helix</keyword>
<keyword evidence="4" id="KW-1003">Cell membrane</keyword>
<organism evidence="11 13">
    <name type="scientific">Mucilaginibacter rubeus</name>
    <dbReference type="NCBI Taxonomy" id="2027860"/>
    <lineage>
        <taxon>Bacteria</taxon>
        <taxon>Pseudomonadati</taxon>
        <taxon>Bacteroidota</taxon>
        <taxon>Sphingobacteriia</taxon>
        <taxon>Sphingobacteriales</taxon>
        <taxon>Sphingobacteriaceae</taxon>
        <taxon>Mucilaginibacter</taxon>
    </lineage>
</organism>
<evidence type="ECO:0000313" key="11">
    <source>
        <dbReference type="EMBL" id="QEM04300.1"/>
    </source>
</evidence>
<dbReference type="RefSeq" id="WP_112655047.1">
    <property type="nucleotide sequence ID" value="NZ_CP043451.1"/>
</dbReference>
<keyword evidence="14" id="KW-1185">Reference proteome</keyword>
<dbReference type="PANTHER" id="PTHR33446:SF2">
    <property type="entry name" value="PROTEIN TONB"/>
    <property type="match status" value="1"/>
</dbReference>
<dbReference type="PANTHER" id="PTHR33446">
    <property type="entry name" value="PROTEIN TONB-RELATED"/>
    <property type="match status" value="1"/>
</dbReference>
<evidence type="ECO:0000256" key="9">
    <source>
        <dbReference type="ARBA" id="ARBA00023136"/>
    </source>
</evidence>
<keyword evidence="3" id="KW-0813">Transport</keyword>
<evidence type="ECO:0000256" key="3">
    <source>
        <dbReference type="ARBA" id="ARBA00022448"/>
    </source>
</evidence>
<dbReference type="AlphaFoldDB" id="A0AAE6JEX5"/>
<dbReference type="GO" id="GO:0055085">
    <property type="term" value="P:transmembrane transport"/>
    <property type="evidence" value="ECO:0007669"/>
    <property type="project" value="InterPro"/>
</dbReference>
<dbReference type="NCBIfam" id="TIGR01352">
    <property type="entry name" value="tonB_Cterm"/>
    <property type="match status" value="1"/>
</dbReference>
<dbReference type="InterPro" id="IPR006260">
    <property type="entry name" value="TonB/TolA_C"/>
</dbReference>
<accession>A0AAE6JEX5</accession>
<evidence type="ECO:0000256" key="6">
    <source>
        <dbReference type="ARBA" id="ARBA00022692"/>
    </source>
</evidence>
<dbReference type="InterPro" id="IPR037682">
    <property type="entry name" value="TonB_C"/>
</dbReference>
<evidence type="ECO:0000313" key="12">
    <source>
        <dbReference type="EMBL" id="QTE53211.1"/>
    </source>
</evidence>
<evidence type="ECO:0000313" key="14">
    <source>
        <dbReference type="Proteomes" id="UP000663940"/>
    </source>
</evidence>
<dbReference type="GO" id="GO:0098797">
    <property type="term" value="C:plasma membrane protein complex"/>
    <property type="evidence" value="ECO:0007669"/>
    <property type="project" value="TreeGrafter"/>
</dbReference>
<reference evidence="12 14" key="2">
    <citation type="submission" date="2021-03" db="EMBL/GenBank/DDBJ databases">
        <title>Mucilaginibacter strains isolated from gold and copper mining confer multi heavy-metal resistance.</title>
        <authorList>
            <person name="Li Y."/>
        </authorList>
    </citation>
    <scope>NUCLEOTIDE SEQUENCE [LARGE SCALE GENOMIC DNA]</scope>
    <source>
        <strain evidence="12 14">P2-4</strain>
    </source>
</reference>
<evidence type="ECO:0000256" key="4">
    <source>
        <dbReference type="ARBA" id="ARBA00022475"/>
    </source>
</evidence>
<evidence type="ECO:0000256" key="5">
    <source>
        <dbReference type="ARBA" id="ARBA00022519"/>
    </source>
</evidence>
<sequence>MKKIFVIISLSFWPILVKAQTETSKIDTEEYKCNCGIKVDKQPEFPGGTNNFFIFVRKNLRWPVKSQEIEGRVIVEVTITKNGKLTDPIVKRGLSREQDKEALRLINKSPKWEPAMLNGKAIDFKYYIIISFKRDIE</sequence>
<dbReference type="EMBL" id="CP071880">
    <property type="protein sequence ID" value="QTE53211.1"/>
    <property type="molecule type" value="Genomic_DNA"/>
</dbReference>
<dbReference type="SUPFAM" id="SSF74653">
    <property type="entry name" value="TolA/TonB C-terminal domain"/>
    <property type="match status" value="1"/>
</dbReference>
<dbReference type="Gene3D" id="3.30.1150.10">
    <property type="match status" value="1"/>
</dbReference>
<keyword evidence="7" id="KW-0653">Protein transport</keyword>
<keyword evidence="6" id="KW-0812">Transmembrane</keyword>
<name>A0AAE6JEX5_9SPHI</name>
<dbReference type="GO" id="GO:0015031">
    <property type="term" value="P:protein transport"/>
    <property type="evidence" value="ECO:0007669"/>
    <property type="project" value="UniProtKB-KW"/>
</dbReference>
<evidence type="ECO:0000313" key="13">
    <source>
        <dbReference type="Proteomes" id="UP000250557"/>
    </source>
</evidence>
<dbReference type="Proteomes" id="UP000663940">
    <property type="component" value="Chromosome"/>
</dbReference>
<evidence type="ECO:0000256" key="1">
    <source>
        <dbReference type="ARBA" id="ARBA00004383"/>
    </source>
</evidence>
<gene>
    <name evidence="11" type="ORF">DIU31_012565</name>
    <name evidence="12" type="ORF">J3L21_15015</name>
</gene>
<evidence type="ECO:0000256" key="8">
    <source>
        <dbReference type="ARBA" id="ARBA00022989"/>
    </source>
</evidence>
<dbReference type="GO" id="GO:0031992">
    <property type="term" value="F:energy transducer activity"/>
    <property type="evidence" value="ECO:0007669"/>
    <property type="project" value="TreeGrafter"/>
</dbReference>
<reference evidence="11 13" key="1">
    <citation type="submission" date="2019-08" db="EMBL/GenBank/DDBJ databases">
        <title>Comparative genome analysis confer to the adaptation heavy metal polluted environment.</title>
        <authorList>
            <person name="Li Y."/>
        </authorList>
    </citation>
    <scope>NUCLEOTIDE SEQUENCE [LARGE SCALE GENOMIC DNA]</scope>
    <source>
        <strain evidence="11 13">P2</strain>
    </source>
</reference>
<comment type="subcellular location">
    <subcellularLocation>
        <location evidence="1">Cell inner membrane</location>
        <topology evidence="1">Single-pass membrane protein</topology>
        <orientation evidence="1">Periplasmic side</orientation>
    </subcellularLocation>
</comment>
<keyword evidence="9" id="KW-0472">Membrane</keyword>
<proteinExistence type="inferred from homology"/>
<dbReference type="Pfam" id="PF03544">
    <property type="entry name" value="TonB_C"/>
    <property type="match status" value="1"/>
</dbReference>